<keyword evidence="2" id="KW-1185">Reference proteome</keyword>
<proteinExistence type="predicted"/>
<reference evidence="1 2" key="1">
    <citation type="submission" date="2016-03" db="EMBL/GenBank/DDBJ databases">
        <authorList>
            <person name="Montgomery M.T."/>
            <person name="Guerrero C.A."/>
            <person name="Mavrich T.N."/>
            <person name="Pope W.H."/>
            <person name="Garlena R.A."/>
            <person name="Russell D.A."/>
            <person name="Jacobs-Sera D."/>
            <person name="Hendrix R.W."/>
            <person name="Hatfull G.F."/>
        </authorList>
    </citation>
    <scope>NUCLEOTIDE SEQUENCE [LARGE SCALE GENOMIC DNA]</scope>
</reference>
<evidence type="ECO:0000313" key="1">
    <source>
        <dbReference type="EMBL" id="ANA86619.1"/>
    </source>
</evidence>
<dbReference type="GeneID" id="28803336"/>
<evidence type="ECO:0000313" key="2">
    <source>
        <dbReference type="Proteomes" id="UP000203982"/>
    </source>
</evidence>
<dbReference type="KEGG" id="vg:28803336"/>
<dbReference type="RefSeq" id="YP_009273156.1">
    <property type="nucleotide sequence ID" value="NC_030901.1"/>
</dbReference>
<protein>
    <submittedName>
        <fullName evidence="1">Uncharacterized protein</fullName>
    </submittedName>
</protein>
<dbReference type="EMBL" id="KU998246">
    <property type="protein sequence ID" value="ANA86619.1"/>
    <property type="molecule type" value="Genomic_DNA"/>
</dbReference>
<accession>A0A160DFD2</accession>
<name>A0A160DFD2_9CAUD</name>
<organism evidence="1 2">
    <name type="scientific">Gordonia phage ClubL</name>
    <dbReference type="NCBI Taxonomy" id="1838065"/>
    <lineage>
        <taxon>Viruses</taxon>
        <taxon>Duplodnaviria</taxon>
        <taxon>Heunggongvirae</taxon>
        <taxon>Uroviricota</taxon>
        <taxon>Caudoviricetes</taxon>
        <taxon>Smoothievirus</taxon>
        <taxon>Smoothievirus clubL</taxon>
    </lineage>
</organism>
<dbReference type="Proteomes" id="UP000203982">
    <property type="component" value="Segment"/>
</dbReference>
<gene>
    <name evidence="1" type="primary">121</name>
    <name evidence="1" type="ORF">PBI_CLUBL_121</name>
</gene>
<sequence length="121" mass="13649">MSREFKVGDQIRFAPSRGDGRRWWIVRALNDRYMVATRQAAFEPKGVLVYTVVDLVGWRYTYNGAGPGMVRSSLNTLGGGWEIGPDGEGCQDIITALEIGEFELSNRRVVDVESIEQRPRK</sequence>